<dbReference type="Proteomes" id="UP000187191">
    <property type="component" value="Chromosome"/>
</dbReference>
<evidence type="ECO:0000313" key="11">
    <source>
        <dbReference type="Proteomes" id="UP000596130"/>
    </source>
</evidence>
<dbReference type="RefSeq" id="WP_076682812.1">
    <property type="nucleotide sequence ID" value="NZ_CP015588.1"/>
</dbReference>
<dbReference type="GO" id="GO:0000976">
    <property type="term" value="F:transcription cis-regulatory region binding"/>
    <property type="evidence" value="ECO:0007669"/>
    <property type="project" value="TreeGrafter"/>
</dbReference>
<reference evidence="9 11" key="2">
    <citation type="submission" date="2020-12" db="EMBL/GenBank/DDBJ databases">
        <title>Identification and biosynthesis of polyene macrolides produced by Streptomyces alfalfae Men-myco-93-63.</title>
        <authorList>
            <person name="Liu D."/>
            <person name="Li Y."/>
            <person name="Liu L."/>
            <person name="Han X."/>
            <person name="Shen F."/>
        </authorList>
    </citation>
    <scope>NUCLEOTIDE SEQUENCE [LARGE SCALE GENOMIC DNA]</scope>
    <source>
        <strain evidence="9 11">Men-myco-93-63</strain>
    </source>
</reference>
<dbReference type="EMBL" id="CP015588">
    <property type="protein sequence ID" value="APY84997.1"/>
    <property type="molecule type" value="Genomic_DNA"/>
</dbReference>
<evidence type="ECO:0000313" key="9">
    <source>
        <dbReference type="EMBL" id="QQC92874.1"/>
    </source>
</evidence>
<dbReference type="InterPro" id="IPR023772">
    <property type="entry name" value="DNA-bd_HTH_TetR-type_CS"/>
</dbReference>
<dbReference type="PANTHER" id="PTHR30055:SF238">
    <property type="entry name" value="MYCOFACTOCIN BIOSYNTHESIS TRANSCRIPTIONAL REGULATOR MFTR-RELATED"/>
    <property type="match status" value="1"/>
</dbReference>
<gene>
    <name evidence="8" type="ORF">A7J05_03875</name>
    <name evidence="9" type="ORF">I8755_34410</name>
</gene>
<dbReference type="PANTHER" id="PTHR30055">
    <property type="entry name" value="HTH-TYPE TRANSCRIPTIONAL REGULATOR RUTR"/>
    <property type="match status" value="1"/>
</dbReference>
<dbReference type="KEGG" id="ssia:A7J05_03875"/>
<keyword evidence="2 4" id="KW-0238">DNA-binding</keyword>
<dbReference type="Gene3D" id="1.10.10.60">
    <property type="entry name" value="Homeodomain-like"/>
    <property type="match status" value="1"/>
</dbReference>
<dbReference type="Proteomes" id="UP000596130">
    <property type="component" value="Chromosome"/>
</dbReference>
<proteinExistence type="predicted"/>
<feature type="DNA-binding region" description="H-T-H motif" evidence="4">
    <location>
        <begin position="46"/>
        <end position="65"/>
    </location>
</feature>
<evidence type="ECO:0000259" key="7">
    <source>
        <dbReference type="PROSITE" id="PS50977"/>
    </source>
</evidence>
<organism evidence="9 11">
    <name type="scientific">Streptomyces alfalfae</name>
    <dbReference type="NCBI Taxonomy" id="1642299"/>
    <lineage>
        <taxon>Bacteria</taxon>
        <taxon>Bacillati</taxon>
        <taxon>Actinomycetota</taxon>
        <taxon>Actinomycetes</taxon>
        <taxon>Kitasatosporales</taxon>
        <taxon>Streptomycetaceae</taxon>
        <taxon>Streptomyces</taxon>
    </lineage>
</organism>
<evidence type="ECO:0000256" key="5">
    <source>
        <dbReference type="SAM" id="MobiDB-lite"/>
    </source>
</evidence>
<feature type="region of interest" description="Disordered" evidence="5">
    <location>
        <begin position="1"/>
        <end position="26"/>
    </location>
</feature>
<dbReference type="InterPro" id="IPR041347">
    <property type="entry name" value="MftR_C"/>
</dbReference>
<dbReference type="OrthoDB" id="4532879at2"/>
<keyword evidence="6" id="KW-0812">Transmembrane</keyword>
<feature type="domain" description="HTH tetR-type" evidence="7">
    <location>
        <begin position="23"/>
        <end position="83"/>
    </location>
</feature>
<keyword evidence="10" id="KW-1185">Reference proteome</keyword>
<dbReference type="InterPro" id="IPR050109">
    <property type="entry name" value="HTH-type_TetR-like_transc_reg"/>
</dbReference>
<dbReference type="SUPFAM" id="SSF46689">
    <property type="entry name" value="Homeodomain-like"/>
    <property type="match status" value="1"/>
</dbReference>
<evidence type="ECO:0000256" key="6">
    <source>
        <dbReference type="SAM" id="Phobius"/>
    </source>
</evidence>
<reference evidence="8 10" key="1">
    <citation type="submission" date="2016-05" db="EMBL/GenBank/DDBJ databases">
        <authorList>
            <person name="Gu J."/>
        </authorList>
    </citation>
    <scope>NUCLEOTIDE SEQUENCE [LARGE SCALE GENOMIC DNA]</scope>
    <source>
        <strain evidence="8 10">ACCC40021</strain>
    </source>
</reference>
<dbReference type="InterPro" id="IPR009057">
    <property type="entry name" value="Homeodomain-like_sf"/>
</dbReference>
<protein>
    <submittedName>
        <fullName evidence="9">TetR family transcriptional regulator</fullName>
    </submittedName>
</protein>
<dbReference type="Gene3D" id="1.10.357.10">
    <property type="entry name" value="Tetracycline Repressor, domain 2"/>
    <property type="match status" value="1"/>
</dbReference>
<name>A0A1P8TBJ1_9ACTN</name>
<evidence type="ECO:0000256" key="2">
    <source>
        <dbReference type="ARBA" id="ARBA00023125"/>
    </source>
</evidence>
<feature type="transmembrane region" description="Helical" evidence="6">
    <location>
        <begin position="165"/>
        <end position="186"/>
    </location>
</feature>
<evidence type="ECO:0000313" key="10">
    <source>
        <dbReference type="Proteomes" id="UP000187191"/>
    </source>
</evidence>
<keyword evidence="6" id="KW-1133">Transmembrane helix</keyword>
<dbReference type="EMBL" id="CP065959">
    <property type="protein sequence ID" value="QQC92874.1"/>
    <property type="molecule type" value="Genomic_DNA"/>
</dbReference>
<keyword evidence="6" id="KW-0472">Membrane</keyword>
<accession>A0A1P8TBJ1</accession>
<dbReference type="PROSITE" id="PS01081">
    <property type="entry name" value="HTH_TETR_1"/>
    <property type="match status" value="1"/>
</dbReference>
<evidence type="ECO:0000256" key="4">
    <source>
        <dbReference type="PROSITE-ProRule" id="PRU00335"/>
    </source>
</evidence>
<keyword evidence="1" id="KW-0805">Transcription regulation</keyword>
<dbReference type="InterPro" id="IPR001647">
    <property type="entry name" value="HTH_TetR"/>
</dbReference>
<feature type="compositionally biased region" description="Basic and acidic residues" evidence="5">
    <location>
        <begin position="7"/>
        <end position="26"/>
    </location>
</feature>
<evidence type="ECO:0000313" key="8">
    <source>
        <dbReference type="EMBL" id="APY84997.1"/>
    </source>
</evidence>
<dbReference type="PROSITE" id="PS50977">
    <property type="entry name" value="HTH_TETR_2"/>
    <property type="match status" value="1"/>
</dbReference>
<sequence>MSSNEGRGSEARRSEGRRTRKVQESRETMADAAVDLALAHGLDQVTVEMISERADVSRRTFSRYFSGKEDALVDALRADFARINAALAARPADESPLTAYHRALRTWLDGEPTAWHRLPRSGDLLRLLHAEPSLLPAYLRVQDEAEAESVLIVARRLGMDAERDLRPALAVSLAVGAFATAVRFWIAPGESEPLPLLIDSAFAALAAEPAPSTTD</sequence>
<evidence type="ECO:0000256" key="1">
    <source>
        <dbReference type="ARBA" id="ARBA00023015"/>
    </source>
</evidence>
<keyword evidence="3" id="KW-0804">Transcription</keyword>
<evidence type="ECO:0000256" key="3">
    <source>
        <dbReference type="ARBA" id="ARBA00023163"/>
    </source>
</evidence>
<dbReference type="Pfam" id="PF00440">
    <property type="entry name" value="TetR_N"/>
    <property type="match status" value="1"/>
</dbReference>
<dbReference type="GO" id="GO:0003700">
    <property type="term" value="F:DNA-binding transcription factor activity"/>
    <property type="evidence" value="ECO:0007669"/>
    <property type="project" value="TreeGrafter"/>
</dbReference>
<dbReference type="Pfam" id="PF17754">
    <property type="entry name" value="TetR_C_14"/>
    <property type="match status" value="1"/>
</dbReference>
<dbReference type="AlphaFoldDB" id="A0A1P8TBJ1"/>